<reference evidence="3" key="1">
    <citation type="journal article" date="2023" name="Mol. Phylogenet. Evol.">
        <title>Genome-scale phylogeny and comparative genomics of the fungal order Sordariales.</title>
        <authorList>
            <person name="Hensen N."/>
            <person name="Bonometti L."/>
            <person name="Westerberg I."/>
            <person name="Brannstrom I.O."/>
            <person name="Guillou S."/>
            <person name="Cros-Aarteil S."/>
            <person name="Calhoun S."/>
            <person name="Haridas S."/>
            <person name="Kuo A."/>
            <person name="Mondo S."/>
            <person name="Pangilinan J."/>
            <person name="Riley R."/>
            <person name="LaButti K."/>
            <person name="Andreopoulos B."/>
            <person name="Lipzen A."/>
            <person name="Chen C."/>
            <person name="Yan M."/>
            <person name="Daum C."/>
            <person name="Ng V."/>
            <person name="Clum A."/>
            <person name="Steindorff A."/>
            <person name="Ohm R.A."/>
            <person name="Martin F."/>
            <person name="Silar P."/>
            <person name="Natvig D.O."/>
            <person name="Lalanne C."/>
            <person name="Gautier V."/>
            <person name="Ament-Velasquez S.L."/>
            <person name="Kruys A."/>
            <person name="Hutchinson M.I."/>
            <person name="Powell A.J."/>
            <person name="Barry K."/>
            <person name="Miller A.N."/>
            <person name="Grigoriev I.V."/>
            <person name="Debuchy R."/>
            <person name="Gladieux P."/>
            <person name="Hiltunen Thoren M."/>
            <person name="Johannesson H."/>
        </authorList>
    </citation>
    <scope>NUCLEOTIDE SEQUENCE</scope>
    <source>
        <strain evidence="3">PSN293</strain>
    </source>
</reference>
<dbReference type="Proteomes" id="UP001301769">
    <property type="component" value="Unassembled WGS sequence"/>
</dbReference>
<dbReference type="Pfam" id="PF00069">
    <property type="entry name" value="Pkinase"/>
    <property type="match status" value="1"/>
</dbReference>
<dbReference type="AlphaFoldDB" id="A0AAN7B3F5"/>
<reference evidence="3" key="2">
    <citation type="submission" date="2023-05" db="EMBL/GenBank/DDBJ databases">
        <authorList>
            <consortium name="Lawrence Berkeley National Laboratory"/>
            <person name="Steindorff A."/>
            <person name="Hensen N."/>
            <person name="Bonometti L."/>
            <person name="Westerberg I."/>
            <person name="Brannstrom I.O."/>
            <person name="Guillou S."/>
            <person name="Cros-Aarteil S."/>
            <person name="Calhoun S."/>
            <person name="Haridas S."/>
            <person name="Kuo A."/>
            <person name="Mondo S."/>
            <person name="Pangilinan J."/>
            <person name="Riley R."/>
            <person name="Labutti K."/>
            <person name="Andreopoulos B."/>
            <person name="Lipzen A."/>
            <person name="Chen C."/>
            <person name="Yanf M."/>
            <person name="Daum C."/>
            <person name="Ng V."/>
            <person name="Clum A."/>
            <person name="Ohm R."/>
            <person name="Martin F."/>
            <person name="Silar P."/>
            <person name="Natvig D."/>
            <person name="Lalanne C."/>
            <person name="Gautier V."/>
            <person name="Ament-Velasquez S.L."/>
            <person name="Kruys A."/>
            <person name="Hutchinson M.I."/>
            <person name="Powell A.J."/>
            <person name="Barry K."/>
            <person name="Miller A.N."/>
            <person name="Grigoriev I.V."/>
            <person name="Debuchy R."/>
            <person name="Gladieux P."/>
            <person name="Thoren M.H."/>
            <person name="Johannesson H."/>
        </authorList>
    </citation>
    <scope>NUCLEOTIDE SEQUENCE</scope>
    <source>
        <strain evidence="3">PSN293</strain>
    </source>
</reference>
<proteinExistence type="predicted"/>
<dbReference type="SUPFAM" id="SSF56112">
    <property type="entry name" value="Protein kinase-like (PK-like)"/>
    <property type="match status" value="1"/>
</dbReference>
<evidence type="ECO:0000259" key="2">
    <source>
        <dbReference type="PROSITE" id="PS50011"/>
    </source>
</evidence>
<dbReference type="PANTHER" id="PTHR24359:SF1">
    <property type="entry name" value="INHIBITOR OF NUCLEAR FACTOR KAPPA-B KINASE EPSILON SUBUNIT HOMOLOG 1-RELATED"/>
    <property type="match status" value="1"/>
</dbReference>
<feature type="region of interest" description="Disordered" evidence="1">
    <location>
        <begin position="1"/>
        <end position="39"/>
    </location>
</feature>
<sequence length="662" mass="74717">MPATKRLADKYDYSTQSDYSDDASDSDGPGRNSEPSGGSLVDRIFEAEVPSEFDITSSTFVPEGCLDILITRDAVIPELSEGDDYDDASDELDELAIFIERKAKKVFTILVRYMGWEGSKLVRAMRAFKDHDFTDESLPVPRPKAHNPGSHILDSLNPRKGRGLWSAPSIDNFFHSQWRVIVPVFGSFTGSVFHDLGPYHILPFIRRFDSKAASGSFGTVHEYRIHPNHISNQLKIKEISVGVKELRPGHADSWEPAKSWVKEVAVLQQLNTIQHNHIIRCIAAFRRGEPGRKKHYLMFDWADGGNLRDFWKAMPDPTLTPQFLKAVTKQLLGLADAICEFQSKFIRHGDLKPENILWFKNDDPIGTLKIADWGGAVVNTNIATELRGTETVFATRLYEAPEALTGKMFRLNDLWSMGCIMFELVTWLLYGIDGLIELNKEFRKQYAAFYQIERKEGLEVVEVHKVVVKWMDRMTQDPRCQAGATVIGDLLDLIRTRLLVVNLPPGLGALVEFTSQQSSQSPTAVPEIEVWDSDDNIRISVAPKANAERAPATELVLRMQAIYNNNQESYWDVTEQNDNTPLPELELRADESGVPDQPSYLQEDGPPLVGKDNNPPSASVDERGGILDEIRRGITSTARRRMRDLRQIRDLDLKLLGSRRLD</sequence>
<keyword evidence="4" id="KW-1185">Reference proteome</keyword>
<accession>A0AAN7B3F5</accession>
<dbReference type="CDD" id="cd00180">
    <property type="entry name" value="PKc"/>
    <property type="match status" value="1"/>
</dbReference>
<feature type="region of interest" description="Disordered" evidence="1">
    <location>
        <begin position="590"/>
        <end position="626"/>
    </location>
</feature>
<feature type="compositionally biased region" description="Basic and acidic residues" evidence="1">
    <location>
        <begin position="1"/>
        <end position="12"/>
    </location>
</feature>
<dbReference type="SMART" id="SM00220">
    <property type="entry name" value="S_TKc"/>
    <property type="match status" value="1"/>
</dbReference>
<evidence type="ECO:0000313" key="4">
    <source>
        <dbReference type="Proteomes" id="UP001301769"/>
    </source>
</evidence>
<dbReference type="InterPro" id="IPR011009">
    <property type="entry name" value="Kinase-like_dom_sf"/>
</dbReference>
<dbReference type="GO" id="GO:0005524">
    <property type="term" value="F:ATP binding"/>
    <property type="evidence" value="ECO:0007669"/>
    <property type="project" value="InterPro"/>
</dbReference>
<organism evidence="3 4">
    <name type="scientific">Rhypophila decipiens</name>
    <dbReference type="NCBI Taxonomy" id="261697"/>
    <lineage>
        <taxon>Eukaryota</taxon>
        <taxon>Fungi</taxon>
        <taxon>Dikarya</taxon>
        <taxon>Ascomycota</taxon>
        <taxon>Pezizomycotina</taxon>
        <taxon>Sordariomycetes</taxon>
        <taxon>Sordariomycetidae</taxon>
        <taxon>Sordariales</taxon>
        <taxon>Naviculisporaceae</taxon>
        <taxon>Rhypophila</taxon>
    </lineage>
</organism>
<keyword evidence="3" id="KW-0808">Transferase</keyword>
<gene>
    <name evidence="3" type="ORF">QBC37DRAFT_296451</name>
</gene>
<comment type="caution">
    <text evidence="3">The sequence shown here is derived from an EMBL/GenBank/DDBJ whole genome shotgun (WGS) entry which is preliminary data.</text>
</comment>
<dbReference type="PROSITE" id="PS50011">
    <property type="entry name" value="PROTEIN_KINASE_DOM"/>
    <property type="match status" value="1"/>
</dbReference>
<dbReference type="InterPro" id="IPR000719">
    <property type="entry name" value="Prot_kinase_dom"/>
</dbReference>
<feature type="domain" description="Protein kinase" evidence="2">
    <location>
        <begin position="206"/>
        <end position="494"/>
    </location>
</feature>
<dbReference type="Gene3D" id="1.10.510.10">
    <property type="entry name" value="Transferase(Phosphotransferase) domain 1"/>
    <property type="match status" value="1"/>
</dbReference>
<keyword evidence="3" id="KW-0418">Kinase</keyword>
<dbReference type="PANTHER" id="PTHR24359">
    <property type="entry name" value="SERINE/THREONINE-PROTEIN KINASE SBK1"/>
    <property type="match status" value="1"/>
</dbReference>
<dbReference type="EMBL" id="MU858239">
    <property type="protein sequence ID" value="KAK4208537.1"/>
    <property type="molecule type" value="Genomic_DNA"/>
</dbReference>
<evidence type="ECO:0000313" key="3">
    <source>
        <dbReference type="EMBL" id="KAK4208537.1"/>
    </source>
</evidence>
<dbReference type="Gene3D" id="3.30.200.20">
    <property type="entry name" value="Phosphorylase Kinase, domain 1"/>
    <property type="match status" value="1"/>
</dbReference>
<name>A0AAN7B3F5_9PEZI</name>
<dbReference type="GO" id="GO:0004674">
    <property type="term" value="F:protein serine/threonine kinase activity"/>
    <property type="evidence" value="ECO:0007669"/>
    <property type="project" value="TreeGrafter"/>
</dbReference>
<protein>
    <submittedName>
        <fullName evidence="3">Kinase-like domain-containing protein</fullName>
    </submittedName>
</protein>
<evidence type="ECO:0000256" key="1">
    <source>
        <dbReference type="SAM" id="MobiDB-lite"/>
    </source>
</evidence>